<proteinExistence type="predicted"/>
<sequence>MGILIGLDSNSQPDMISIFTSRKKAIRQSTMRRNVVKTASLILLLLTSTNIHAAQLAIVIDDLGYQAMPELLSNLPPEVTISILPNTPFDLAVAAQAKKQHRETLLHMPMEPEHLAPLEVNTLTSAMSQQTLQHTLRQALTRVPNAIAINNHMGSALSQDTQAMGWIMAELKQHNLYYLDSRTTAKSIAQQQATSHHVLSLRRHVFLDHYQTKEFVTKQLMSAIKRAKQYGYAIAIGHPHPVTLSTLNELLPNLTEEDITLVRLSTLFAEI</sequence>
<dbReference type="CDD" id="cd10936">
    <property type="entry name" value="CE4_DAC2"/>
    <property type="match status" value="1"/>
</dbReference>
<dbReference type="STRING" id="298386.PBPRA0222"/>
<evidence type="ECO:0000313" key="1">
    <source>
        <dbReference type="EMBL" id="CAG18661.1"/>
    </source>
</evidence>
<evidence type="ECO:0008006" key="3">
    <source>
        <dbReference type="Google" id="ProtNLM"/>
    </source>
</evidence>
<evidence type="ECO:0000313" key="2">
    <source>
        <dbReference type="Proteomes" id="UP000000593"/>
    </source>
</evidence>
<gene>
    <name evidence="1" type="primary">SF3653</name>
    <name evidence="1" type="ordered locus">PBPRA0222</name>
</gene>
<organism evidence="1 2">
    <name type="scientific">Photobacterium profundum (strain SS9)</name>
    <dbReference type="NCBI Taxonomy" id="298386"/>
    <lineage>
        <taxon>Bacteria</taxon>
        <taxon>Pseudomonadati</taxon>
        <taxon>Pseudomonadota</taxon>
        <taxon>Gammaproteobacteria</taxon>
        <taxon>Vibrionales</taxon>
        <taxon>Vibrionaceae</taxon>
        <taxon>Photobacterium</taxon>
    </lineage>
</organism>
<accession>Q6LVL4</accession>
<dbReference type="SUPFAM" id="SSF88713">
    <property type="entry name" value="Glycoside hydrolase/deacetylase"/>
    <property type="match status" value="1"/>
</dbReference>
<dbReference type="Proteomes" id="UP000000593">
    <property type="component" value="Chromosome 1"/>
</dbReference>
<dbReference type="EMBL" id="CR378663">
    <property type="protein sequence ID" value="CAG18661.1"/>
    <property type="molecule type" value="Genomic_DNA"/>
</dbReference>
<dbReference type="InterPro" id="IPR011330">
    <property type="entry name" value="Glyco_hydro/deAcase_b/a-brl"/>
</dbReference>
<dbReference type="PANTHER" id="PTHR30105">
    <property type="entry name" value="UNCHARACTERIZED YIBQ-RELATED"/>
    <property type="match status" value="1"/>
</dbReference>
<dbReference type="HOGENOM" id="CLU_041643_2_0_6"/>
<dbReference type="eggNOG" id="COG2861">
    <property type="taxonomic scope" value="Bacteria"/>
</dbReference>
<dbReference type="KEGG" id="ppr:PBPRA0222"/>
<keyword evidence="2" id="KW-1185">Reference proteome</keyword>
<protein>
    <recommendedName>
        <fullName evidence="3">Divergent polysaccharide deacetylase family protein</fullName>
    </recommendedName>
</protein>
<dbReference type="Pfam" id="PF04748">
    <property type="entry name" value="Polysacc_deac_2"/>
    <property type="match status" value="1"/>
</dbReference>
<dbReference type="AlphaFoldDB" id="Q6LVL4"/>
<name>Q6LVL4_PHOPR</name>
<dbReference type="GO" id="GO:0005975">
    <property type="term" value="P:carbohydrate metabolic process"/>
    <property type="evidence" value="ECO:0007669"/>
    <property type="project" value="InterPro"/>
</dbReference>
<reference evidence="2" key="1">
    <citation type="journal article" date="2005" name="Science">
        <title>Life at depth: Photobacterium profundum genome sequence and expression analysis.</title>
        <authorList>
            <person name="Vezzi A."/>
            <person name="Campanaro S."/>
            <person name="D'Angelo M."/>
            <person name="Simonato F."/>
            <person name="Vitulo N."/>
            <person name="Lauro F.M."/>
            <person name="Cestaro A."/>
            <person name="Malacrida G."/>
            <person name="Simionati B."/>
            <person name="Cannata N."/>
            <person name="Romualdi C."/>
            <person name="Bartlett D.H."/>
            <person name="Valle G."/>
        </authorList>
    </citation>
    <scope>NUCLEOTIDE SEQUENCE [LARGE SCALE GENOMIC DNA]</scope>
    <source>
        <strain evidence="2">ATCC BAA-1253 / SS9</strain>
    </source>
</reference>
<dbReference type="InterPro" id="IPR006837">
    <property type="entry name" value="Divergent_DAC"/>
</dbReference>
<dbReference type="Gene3D" id="3.20.20.370">
    <property type="entry name" value="Glycoside hydrolase/deacetylase"/>
    <property type="match status" value="1"/>
</dbReference>
<dbReference type="PANTHER" id="PTHR30105:SF2">
    <property type="entry name" value="DIVERGENT POLYSACCHARIDE DEACETYLASE SUPERFAMILY"/>
    <property type="match status" value="1"/>
</dbReference>